<keyword evidence="2" id="KW-0472">Membrane</keyword>
<dbReference type="RefSeq" id="WP_325124845.1">
    <property type="nucleotide sequence ID" value="NZ_BAAAFN010000011.1"/>
</dbReference>
<evidence type="ECO:0000313" key="4">
    <source>
        <dbReference type="EMBL" id="GAA0227564.1"/>
    </source>
</evidence>
<reference evidence="4 5" key="1">
    <citation type="journal article" date="2019" name="Int. J. Syst. Evol. Microbiol.">
        <title>The Global Catalogue of Microorganisms (GCM) 10K type strain sequencing project: providing services to taxonomists for standard genome sequencing and annotation.</title>
        <authorList>
            <consortium name="The Broad Institute Genomics Platform"/>
            <consortium name="The Broad Institute Genome Sequencing Center for Infectious Disease"/>
            <person name="Wu L."/>
            <person name="Ma J."/>
        </authorList>
    </citation>
    <scope>NUCLEOTIDE SEQUENCE [LARGE SCALE GENOMIC DNA]</scope>
    <source>
        <strain evidence="4 5">JCM 16240</strain>
    </source>
</reference>
<sequence>MEKNPHAASPIRNLLNPTRGRRLIPAGRLAAGALALAFMAGGVAQASSFGHARLVSGSGEPLLILVPISGLTDADLQALSARPAPAPDWAQAGLTPPVPLDSLSVSVGPDVRPGGRRILRVGSSQAFSGNLADLLLDVRTATGEQRYQVSLVAPGPARNAAATGAAQPAVQSGSPATAVGAAAPHTSTRRVPVGTIAVRRGDTMFAISRRHAVDGVSIYQLMMALQRANPQAFIHDNVNLVRAGATLTVPDINDMLSISDAEARRQFQAQAAAFARMRGRLAGSAAQAGAGQAAAGTVSQDESRAAAKPADAAGDRLRLSESGRDGADASADARTARGHALKDAESRVDQLEGNVQNLNQALQSQGEAARKAAAQGAAAIGHSIQEIASAISEASQEAAAQADDAAAAAGENDAAASAPGAATGGSAGFQAASGAGGASGTNGASPGGSSANTASAAGGTASAGASGATAANAIASGAGSAAGQTASRATEAAELQPSERAQHRASWIQDHLLGVMTGLLALIVLIIAWLLRRANAARDEADAQPRVTEAMVRERIQDIDLDLEPGETRPQQR</sequence>
<organism evidence="4 5">
    <name type="scientific">Castellaniella daejeonensis</name>
    <dbReference type="NCBI Taxonomy" id="659013"/>
    <lineage>
        <taxon>Bacteria</taxon>
        <taxon>Pseudomonadati</taxon>
        <taxon>Pseudomonadota</taxon>
        <taxon>Betaproteobacteria</taxon>
        <taxon>Burkholderiales</taxon>
        <taxon>Alcaligenaceae</taxon>
        <taxon>Castellaniella</taxon>
    </lineage>
</organism>
<accession>A0ABN0TQE2</accession>
<keyword evidence="2" id="KW-0812">Transmembrane</keyword>
<dbReference type="InterPro" id="IPR036779">
    <property type="entry name" value="LysM_dom_sf"/>
</dbReference>
<feature type="compositionally biased region" description="Basic and acidic residues" evidence="1">
    <location>
        <begin position="313"/>
        <end position="327"/>
    </location>
</feature>
<dbReference type="Pfam" id="PF25800">
    <property type="entry name" value="FimV_N"/>
    <property type="match status" value="1"/>
</dbReference>
<gene>
    <name evidence="4" type="ORF">GCM10009125_15700</name>
</gene>
<feature type="transmembrane region" description="Helical" evidence="2">
    <location>
        <begin position="512"/>
        <end position="531"/>
    </location>
</feature>
<evidence type="ECO:0000313" key="5">
    <source>
        <dbReference type="Proteomes" id="UP001501176"/>
    </source>
</evidence>
<dbReference type="Gene3D" id="3.10.350.10">
    <property type="entry name" value="LysM domain"/>
    <property type="match status" value="1"/>
</dbReference>
<feature type="domain" description="FimV N-terminal" evidence="3">
    <location>
        <begin position="49"/>
        <end position="145"/>
    </location>
</feature>
<evidence type="ECO:0000256" key="1">
    <source>
        <dbReference type="SAM" id="MobiDB-lite"/>
    </source>
</evidence>
<keyword evidence="2" id="KW-1133">Transmembrane helix</keyword>
<comment type="caution">
    <text evidence="4">The sequence shown here is derived from an EMBL/GenBank/DDBJ whole genome shotgun (WGS) entry which is preliminary data.</text>
</comment>
<dbReference type="EMBL" id="BAAAFN010000011">
    <property type="protein sequence ID" value="GAA0227564.1"/>
    <property type="molecule type" value="Genomic_DNA"/>
</dbReference>
<dbReference type="InterPro" id="IPR020012">
    <property type="entry name" value="LysM_FimV"/>
</dbReference>
<keyword evidence="5" id="KW-1185">Reference proteome</keyword>
<dbReference type="NCBIfam" id="TIGR03505">
    <property type="entry name" value="FimV_core"/>
    <property type="match status" value="1"/>
</dbReference>
<dbReference type="InterPro" id="IPR057840">
    <property type="entry name" value="FimV_N"/>
</dbReference>
<evidence type="ECO:0000259" key="3">
    <source>
        <dbReference type="Pfam" id="PF25800"/>
    </source>
</evidence>
<feature type="compositionally biased region" description="Low complexity" evidence="1">
    <location>
        <begin position="441"/>
        <end position="462"/>
    </location>
</feature>
<feature type="region of interest" description="Disordered" evidence="1">
    <location>
        <begin position="416"/>
        <end position="462"/>
    </location>
</feature>
<name>A0ABN0TQE2_9BURK</name>
<feature type="region of interest" description="Disordered" evidence="1">
    <location>
        <begin position="295"/>
        <end position="342"/>
    </location>
</feature>
<proteinExistence type="predicted"/>
<dbReference type="Proteomes" id="UP001501176">
    <property type="component" value="Unassembled WGS sequence"/>
</dbReference>
<protein>
    <recommendedName>
        <fullName evidence="3">FimV N-terminal domain-containing protein</fullName>
    </recommendedName>
</protein>
<evidence type="ECO:0000256" key="2">
    <source>
        <dbReference type="SAM" id="Phobius"/>
    </source>
</evidence>